<feature type="non-terminal residue" evidence="1">
    <location>
        <position position="1"/>
    </location>
</feature>
<proteinExistence type="predicted"/>
<comment type="caution">
    <text evidence="1">The sequence shown here is derived from an EMBL/GenBank/DDBJ whole genome shotgun (WGS) entry which is preliminary data.</text>
</comment>
<keyword evidence="2" id="KW-1185">Reference proteome</keyword>
<evidence type="ECO:0000313" key="2">
    <source>
        <dbReference type="Proteomes" id="UP001177670"/>
    </source>
</evidence>
<dbReference type="AlphaFoldDB" id="A0AA40KPC1"/>
<gene>
    <name evidence="1" type="ORF">K0M31_003303</name>
</gene>
<sequence>EDLVPKKSDLCSPTDVKNNILFDPTPISLIKNNRILEDKLRAKLILIPCLYYRKYENFIHIQTATLQSKLQRYLEAPVVLSKLPRIQPVYETSIYTKATRFIVKLSKWRGNLGTNRVPNGFSLTFSRTFAKTSPAQIGKKRCVPV</sequence>
<evidence type="ECO:0000313" key="1">
    <source>
        <dbReference type="EMBL" id="KAK1127811.1"/>
    </source>
</evidence>
<name>A0AA40KPC1_9HYME</name>
<accession>A0AA40KPC1</accession>
<dbReference type="EMBL" id="JAHYIQ010000011">
    <property type="protein sequence ID" value="KAK1127811.1"/>
    <property type="molecule type" value="Genomic_DNA"/>
</dbReference>
<organism evidence="1 2">
    <name type="scientific">Melipona bicolor</name>
    <dbReference type="NCBI Taxonomy" id="60889"/>
    <lineage>
        <taxon>Eukaryota</taxon>
        <taxon>Metazoa</taxon>
        <taxon>Ecdysozoa</taxon>
        <taxon>Arthropoda</taxon>
        <taxon>Hexapoda</taxon>
        <taxon>Insecta</taxon>
        <taxon>Pterygota</taxon>
        <taxon>Neoptera</taxon>
        <taxon>Endopterygota</taxon>
        <taxon>Hymenoptera</taxon>
        <taxon>Apocrita</taxon>
        <taxon>Aculeata</taxon>
        <taxon>Apoidea</taxon>
        <taxon>Anthophila</taxon>
        <taxon>Apidae</taxon>
        <taxon>Melipona</taxon>
    </lineage>
</organism>
<protein>
    <submittedName>
        <fullName evidence="1">Uncharacterized protein</fullName>
    </submittedName>
</protein>
<dbReference type="Proteomes" id="UP001177670">
    <property type="component" value="Unassembled WGS sequence"/>
</dbReference>
<reference evidence="1" key="1">
    <citation type="submission" date="2021-10" db="EMBL/GenBank/DDBJ databases">
        <title>Melipona bicolor Genome sequencing and assembly.</title>
        <authorList>
            <person name="Araujo N.S."/>
            <person name="Arias M.C."/>
        </authorList>
    </citation>
    <scope>NUCLEOTIDE SEQUENCE</scope>
    <source>
        <strain evidence="1">USP_2M_L1-L4_2017</strain>
        <tissue evidence="1">Whole body</tissue>
    </source>
</reference>